<gene>
    <name evidence="3" type="ORF">ALEPTO_LOCUS2266</name>
</gene>
<keyword evidence="1" id="KW-0175">Coiled coil</keyword>
<dbReference type="Proteomes" id="UP000789508">
    <property type="component" value="Unassembled WGS sequence"/>
</dbReference>
<feature type="compositionally biased region" description="Basic and acidic residues" evidence="2">
    <location>
        <begin position="224"/>
        <end position="240"/>
    </location>
</feature>
<dbReference type="EMBL" id="CAJVPS010000320">
    <property type="protein sequence ID" value="CAG8476487.1"/>
    <property type="molecule type" value="Genomic_DNA"/>
</dbReference>
<feature type="region of interest" description="Disordered" evidence="2">
    <location>
        <begin position="216"/>
        <end position="240"/>
    </location>
</feature>
<evidence type="ECO:0000313" key="4">
    <source>
        <dbReference type="Proteomes" id="UP000789508"/>
    </source>
</evidence>
<keyword evidence="4" id="KW-1185">Reference proteome</keyword>
<name>A0A9N8W939_9GLOM</name>
<evidence type="ECO:0000256" key="1">
    <source>
        <dbReference type="SAM" id="Coils"/>
    </source>
</evidence>
<feature type="compositionally biased region" description="Basic and acidic residues" evidence="2">
    <location>
        <begin position="9"/>
        <end position="20"/>
    </location>
</feature>
<organism evidence="3 4">
    <name type="scientific">Ambispora leptoticha</name>
    <dbReference type="NCBI Taxonomy" id="144679"/>
    <lineage>
        <taxon>Eukaryota</taxon>
        <taxon>Fungi</taxon>
        <taxon>Fungi incertae sedis</taxon>
        <taxon>Mucoromycota</taxon>
        <taxon>Glomeromycotina</taxon>
        <taxon>Glomeromycetes</taxon>
        <taxon>Archaeosporales</taxon>
        <taxon>Ambisporaceae</taxon>
        <taxon>Ambispora</taxon>
    </lineage>
</organism>
<feature type="region of interest" description="Disordered" evidence="2">
    <location>
        <begin position="1"/>
        <end position="30"/>
    </location>
</feature>
<protein>
    <submittedName>
        <fullName evidence="3">12074_t:CDS:1</fullName>
    </submittedName>
</protein>
<proteinExistence type="predicted"/>
<evidence type="ECO:0000313" key="3">
    <source>
        <dbReference type="EMBL" id="CAG8476487.1"/>
    </source>
</evidence>
<dbReference type="OrthoDB" id="2103031at2759"/>
<dbReference type="AlphaFoldDB" id="A0A9N8W939"/>
<accession>A0A9N8W939</accession>
<comment type="caution">
    <text evidence="3">The sequence shown here is derived from an EMBL/GenBank/DDBJ whole genome shotgun (WGS) entry which is preliminary data.</text>
</comment>
<reference evidence="3" key="1">
    <citation type="submission" date="2021-06" db="EMBL/GenBank/DDBJ databases">
        <authorList>
            <person name="Kallberg Y."/>
            <person name="Tangrot J."/>
            <person name="Rosling A."/>
        </authorList>
    </citation>
    <scope>NUCLEOTIDE SEQUENCE</scope>
    <source>
        <strain evidence="3">FL130A</strain>
    </source>
</reference>
<sequence length="240" mass="28134">MTFPSGTEQFHDADTEEKNANKAPPSSSHIDSYINELNEYLGDFLQNSQPSYNPNADIIKDEKTIQKELLNDQEAKKNKYKFFSFDHSVHTFNPNTNGSLETTQKELENEEVQRQQYETAIYELEQQQHESDDKDEDTKYAQELAAGRVISEQKRAITQGALLNCADLDWELRECFMRGTFWQRLTMCHEPRETFWKCVTRQKELLKELNYYAPSKSDQENQEILDKADSIVQEERRNAN</sequence>
<feature type="coiled-coil region" evidence="1">
    <location>
        <begin position="100"/>
        <end position="127"/>
    </location>
</feature>
<evidence type="ECO:0000256" key="2">
    <source>
        <dbReference type="SAM" id="MobiDB-lite"/>
    </source>
</evidence>